<reference evidence="2 3" key="1">
    <citation type="submission" date="2019-03" db="EMBL/GenBank/DDBJ databases">
        <title>Single cell metagenomics reveals metabolic interactions within the superorganism composed of flagellate Streblomastix strix and complex community of Bacteroidetes bacteria on its surface.</title>
        <authorList>
            <person name="Treitli S.C."/>
            <person name="Kolisko M."/>
            <person name="Husnik F."/>
            <person name="Keeling P."/>
            <person name="Hampl V."/>
        </authorList>
    </citation>
    <scope>NUCLEOTIDE SEQUENCE [LARGE SCALE GENOMIC DNA]</scope>
    <source>
        <strain evidence="2">ST1C</strain>
    </source>
</reference>
<comment type="caution">
    <text evidence="2">The sequence shown here is derived from an EMBL/GenBank/DDBJ whole genome shotgun (WGS) entry which is preliminary data.</text>
</comment>
<feature type="compositionally biased region" description="Basic and acidic residues" evidence="1">
    <location>
        <begin position="138"/>
        <end position="149"/>
    </location>
</feature>
<dbReference type="AlphaFoldDB" id="A0A5J4U3Q0"/>
<feature type="region of interest" description="Disordered" evidence="1">
    <location>
        <begin position="376"/>
        <end position="406"/>
    </location>
</feature>
<accession>A0A5J4U3Q0</accession>
<dbReference type="EMBL" id="SNRW01021012">
    <property type="protein sequence ID" value="KAA6364959.1"/>
    <property type="molecule type" value="Genomic_DNA"/>
</dbReference>
<proteinExistence type="predicted"/>
<feature type="region of interest" description="Disordered" evidence="1">
    <location>
        <begin position="133"/>
        <end position="154"/>
    </location>
</feature>
<dbReference type="Proteomes" id="UP000324800">
    <property type="component" value="Unassembled WGS sequence"/>
</dbReference>
<feature type="compositionally biased region" description="Polar residues" evidence="1">
    <location>
        <begin position="376"/>
        <end position="396"/>
    </location>
</feature>
<feature type="region of interest" description="Disordered" evidence="1">
    <location>
        <begin position="418"/>
        <end position="459"/>
    </location>
</feature>
<evidence type="ECO:0000313" key="3">
    <source>
        <dbReference type="Proteomes" id="UP000324800"/>
    </source>
</evidence>
<feature type="compositionally biased region" description="Polar residues" evidence="1">
    <location>
        <begin position="111"/>
        <end position="120"/>
    </location>
</feature>
<evidence type="ECO:0000313" key="2">
    <source>
        <dbReference type="EMBL" id="KAA6364959.1"/>
    </source>
</evidence>
<feature type="compositionally biased region" description="Polar residues" evidence="1">
    <location>
        <begin position="66"/>
        <end position="76"/>
    </location>
</feature>
<feature type="region of interest" description="Disordered" evidence="1">
    <location>
        <begin position="66"/>
        <end position="120"/>
    </location>
</feature>
<sequence>KRERNRVIVAAVAVAVAVTARRYKKIGQRKETRRFREPMEMKTGWRMMNATDKWRRKDRSNLIRNNKLRTNSNPNHNNHKWKKTRNTQANPNIDLNYISPQHKTPHEHSSLHPQQYSSQPPLEETLAIIRTISPGDPRGYKEREPEPKQPKQQQYTGLMDVIERFHEIMKPIIEEEKKKPKAMLPGQYKHYPNKDGPLFFYPPKNYRPTPIPRPKDLNLSEEQGSYIPGLINVSDGVAGFINIHPQIFQSVPEAVIGLITFAAQQIVESETESEDQEQLTNQIERIVADGIDDNEDNNQSEHVIESKHFINGNDGLRKNESGTQLQATVNGEANPEITITKTSANTPLHNVNGSDVLGGNGCGTQLQAATNVNGHENHQEINNTGNEDNNKQTNDNRIGGQLQNNLGSNNEIQYEQDSLNNKPGEIGSPHTTHSEQELRNPNTSQPKDQPSLITTPPELGQVKGKVVILKQKIQQPNELEMAQQTSNSEALHIQRLERILVRCRFFTGTDQYTTLPVKRVLVSEPSRQVQEK</sequence>
<feature type="non-terminal residue" evidence="2">
    <location>
        <position position="1"/>
    </location>
</feature>
<organism evidence="2 3">
    <name type="scientific">Streblomastix strix</name>
    <dbReference type="NCBI Taxonomy" id="222440"/>
    <lineage>
        <taxon>Eukaryota</taxon>
        <taxon>Metamonada</taxon>
        <taxon>Preaxostyla</taxon>
        <taxon>Oxymonadida</taxon>
        <taxon>Streblomastigidae</taxon>
        <taxon>Streblomastix</taxon>
    </lineage>
</organism>
<gene>
    <name evidence="2" type="ORF">EZS28_039515</name>
</gene>
<feature type="compositionally biased region" description="Polar residues" evidence="1">
    <location>
        <begin position="439"/>
        <end position="454"/>
    </location>
</feature>
<evidence type="ECO:0000256" key="1">
    <source>
        <dbReference type="SAM" id="MobiDB-lite"/>
    </source>
</evidence>
<name>A0A5J4U3Q0_9EUKA</name>
<protein>
    <submittedName>
        <fullName evidence="2">Uncharacterized protein</fullName>
    </submittedName>
</protein>
<feature type="compositionally biased region" description="Polar residues" evidence="1">
    <location>
        <begin position="86"/>
        <end position="102"/>
    </location>
</feature>